<evidence type="ECO:0000313" key="2">
    <source>
        <dbReference type="Proteomes" id="UP001157167"/>
    </source>
</evidence>
<accession>A0ABQ6FBG2</accession>
<gene>
    <name evidence="1" type="ORF">GCM10007933_15840</name>
</gene>
<protein>
    <submittedName>
        <fullName evidence="1">Uncharacterized protein</fullName>
    </submittedName>
</protein>
<evidence type="ECO:0000313" key="1">
    <source>
        <dbReference type="EMBL" id="GLT22126.1"/>
    </source>
</evidence>
<organism evidence="1 2">
    <name type="scientific">Zoogloea oryzae</name>
    <dbReference type="NCBI Taxonomy" id="310767"/>
    <lineage>
        <taxon>Bacteria</taxon>
        <taxon>Pseudomonadati</taxon>
        <taxon>Pseudomonadota</taxon>
        <taxon>Betaproteobacteria</taxon>
        <taxon>Rhodocyclales</taxon>
        <taxon>Zoogloeaceae</taxon>
        <taxon>Zoogloea</taxon>
    </lineage>
</organism>
<comment type="caution">
    <text evidence="1">The sequence shown here is derived from an EMBL/GenBank/DDBJ whole genome shotgun (WGS) entry which is preliminary data.</text>
</comment>
<dbReference type="Proteomes" id="UP001157167">
    <property type="component" value="Unassembled WGS sequence"/>
</dbReference>
<dbReference type="EMBL" id="BSPX01000019">
    <property type="protein sequence ID" value="GLT22126.1"/>
    <property type="molecule type" value="Genomic_DNA"/>
</dbReference>
<proteinExistence type="predicted"/>
<dbReference type="RefSeq" id="WP_284187498.1">
    <property type="nucleotide sequence ID" value="NZ_BSPX01000019.1"/>
</dbReference>
<sequence length="195" mass="23225">MKNPRYERLRVLMRQFHRNHPWRLTNGLFIPHTYPEPDKVNLWDDVGFILNGRRVMVWWIHPKARYEDEIARRAYEEAGLMPEDSAPWSEEKRWKRVGRSRKRVVTYRTQGWSDQMKAYFERVDAIEERLRQEGIDYEARPSLVVRWYRWGIGMELCAPLEVSGIEGVRALAEVAGRLIRGQTTLEAVFPATLLR</sequence>
<name>A0ABQ6FBG2_9RHOO</name>
<keyword evidence="2" id="KW-1185">Reference proteome</keyword>
<reference evidence="2" key="1">
    <citation type="journal article" date="2019" name="Int. J. Syst. Evol. Microbiol.">
        <title>The Global Catalogue of Microorganisms (GCM) 10K type strain sequencing project: providing services to taxonomists for standard genome sequencing and annotation.</title>
        <authorList>
            <consortium name="The Broad Institute Genomics Platform"/>
            <consortium name="The Broad Institute Genome Sequencing Center for Infectious Disease"/>
            <person name="Wu L."/>
            <person name="Ma J."/>
        </authorList>
    </citation>
    <scope>NUCLEOTIDE SEQUENCE [LARGE SCALE GENOMIC DNA]</scope>
    <source>
        <strain evidence="2">NBRC 102407</strain>
    </source>
</reference>